<dbReference type="GO" id="GO:0015483">
    <property type="term" value="F:long-chain fatty acid transporting porin activity"/>
    <property type="evidence" value="ECO:0007669"/>
    <property type="project" value="TreeGrafter"/>
</dbReference>
<keyword evidence="5 8" id="KW-0732">Signal</keyword>
<feature type="chain" id="PRO_5003591203" evidence="8">
    <location>
        <begin position="23"/>
        <end position="486"/>
    </location>
</feature>
<proteinExistence type="inferred from homology"/>
<dbReference type="PANTHER" id="PTHR35093">
    <property type="entry name" value="OUTER MEMBRANE PROTEIN NMB0088-RELATED"/>
    <property type="match status" value="1"/>
</dbReference>
<dbReference type="SUPFAM" id="SSF56935">
    <property type="entry name" value="Porins"/>
    <property type="match status" value="1"/>
</dbReference>
<dbReference type="PATRIC" id="fig|1129374.4.peg.446"/>
<evidence type="ECO:0000256" key="3">
    <source>
        <dbReference type="ARBA" id="ARBA00022452"/>
    </source>
</evidence>
<evidence type="ECO:0000256" key="6">
    <source>
        <dbReference type="ARBA" id="ARBA00023136"/>
    </source>
</evidence>
<name>H3ZAU0_9ALTE</name>
<dbReference type="RefSeq" id="WP_008949466.1">
    <property type="nucleotide sequence ID" value="NZ_AHTH01000005.1"/>
</dbReference>
<evidence type="ECO:0000256" key="7">
    <source>
        <dbReference type="ARBA" id="ARBA00023237"/>
    </source>
</evidence>
<keyword evidence="7" id="KW-0998">Cell outer membrane</keyword>
<keyword evidence="6" id="KW-0472">Membrane</keyword>
<gene>
    <name evidence="9" type="ORF">AJE_02216</name>
</gene>
<comment type="similarity">
    <text evidence="2">Belongs to the OmpP1/FadL family.</text>
</comment>
<comment type="subcellular location">
    <subcellularLocation>
        <location evidence="1">Cell outer membrane</location>
        <topology evidence="1">Multi-pass membrane protein</topology>
    </subcellularLocation>
</comment>
<reference evidence="9 10" key="1">
    <citation type="journal article" date="2012" name="J. Bacteriol.">
        <title>Genome Sequence of Extracellular-Protease-Producing Alishewanella jeotgali Isolated from Traditional Korean Fermented Seafood.</title>
        <authorList>
            <person name="Jung J."/>
            <person name="Chun J."/>
            <person name="Park W."/>
        </authorList>
    </citation>
    <scope>NUCLEOTIDE SEQUENCE [LARGE SCALE GENOMIC DNA]</scope>
    <source>
        <strain evidence="9 10">KCTC 22429</strain>
    </source>
</reference>
<comment type="caution">
    <text evidence="9">The sequence shown here is derived from an EMBL/GenBank/DDBJ whole genome shotgun (WGS) entry which is preliminary data.</text>
</comment>
<keyword evidence="3" id="KW-1134">Transmembrane beta strand</keyword>
<evidence type="ECO:0000313" key="10">
    <source>
        <dbReference type="Proteomes" id="UP000012046"/>
    </source>
</evidence>
<keyword evidence="4" id="KW-0812">Transmembrane</keyword>
<dbReference type="Pfam" id="PF03349">
    <property type="entry name" value="Toluene_X"/>
    <property type="match status" value="1"/>
</dbReference>
<accession>H3ZAU0</accession>
<dbReference type="GO" id="GO:0009279">
    <property type="term" value="C:cell outer membrane"/>
    <property type="evidence" value="ECO:0007669"/>
    <property type="project" value="UniProtKB-SubCell"/>
</dbReference>
<sequence length="486" mass="52514">MLRKTSVAIAVLVALSSLTVQAEGYKLLEQSVSSMGNAYAGRGAQITDATLVYSNPAALTELKGEHFSGGLNLIHARTRYSDAQAVNARGLEVTGRDHGKVLLTEVVPFAFYSQQLNDNLSWGLGFYVPFGLSSNYQQDWVGRYFADETAVQVLSLQPALGYKLTDWLSVGGAISLNRAEGTLSKYKDHSGLCELGSGIAQLAGRDLSNAAFCDSHYEVTGSDVSLGYTLALHAEPLSGTRLALIYHSAVRYTLSGDSEITNTPITAATAGNTPGLISVAPGLPLVDASTGRFAARDLLTERSKLALTTPATLTFSLDQQLNAKLSVQGSLLWTGWSVFKSIDIVSKDANPSISLSTGAQLGGMGYIGYIPEYWHDTWSFSLGATYQYQADLTLRAGIAYDENPIRTVHKTARIPTSDRVWLTTGLTTRLSAQSTLGLAYGYMFMDDVAINEFEYGVADNRLNQANLQANYRNKAHVLGVQFNYQF</sequence>
<keyword evidence="10" id="KW-1185">Reference proteome</keyword>
<organism evidence="9 10">
    <name type="scientific">Alishewanella jeotgali KCTC 22429</name>
    <dbReference type="NCBI Taxonomy" id="1129374"/>
    <lineage>
        <taxon>Bacteria</taxon>
        <taxon>Pseudomonadati</taxon>
        <taxon>Pseudomonadota</taxon>
        <taxon>Gammaproteobacteria</taxon>
        <taxon>Alteromonadales</taxon>
        <taxon>Alteromonadaceae</taxon>
        <taxon>Alishewanella</taxon>
    </lineage>
</organism>
<evidence type="ECO:0000256" key="8">
    <source>
        <dbReference type="SAM" id="SignalP"/>
    </source>
</evidence>
<feature type="signal peptide" evidence="8">
    <location>
        <begin position="1"/>
        <end position="22"/>
    </location>
</feature>
<dbReference type="AlphaFoldDB" id="H3ZAU0"/>
<protein>
    <submittedName>
        <fullName evidence="9">Long-chain fatty acid transporter</fullName>
    </submittedName>
</protein>
<evidence type="ECO:0000256" key="5">
    <source>
        <dbReference type="ARBA" id="ARBA00022729"/>
    </source>
</evidence>
<dbReference type="STRING" id="1129374.AJE_02216"/>
<dbReference type="Gene3D" id="2.40.160.60">
    <property type="entry name" value="Outer membrane protein transport protein (OMPP1/FadL/TodX)"/>
    <property type="match status" value="1"/>
</dbReference>
<dbReference type="Proteomes" id="UP000012046">
    <property type="component" value="Unassembled WGS sequence"/>
</dbReference>
<dbReference type="EMBL" id="AHTH01000005">
    <property type="protein sequence ID" value="EHR42054.1"/>
    <property type="molecule type" value="Genomic_DNA"/>
</dbReference>
<dbReference type="InterPro" id="IPR005017">
    <property type="entry name" value="OMPP1/FadL/TodX"/>
</dbReference>
<evidence type="ECO:0000313" key="9">
    <source>
        <dbReference type="EMBL" id="EHR42054.1"/>
    </source>
</evidence>
<dbReference type="eggNOG" id="COG2067">
    <property type="taxonomic scope" value="Bacteria"/>
</dbReference>
<dbReference type="PANTHER" id="PTHR35093:SF8">
    <property type="entry name" value="OUTER MEMBRANE PROTEIN NMB0088-RELATED"/>
    <property type="match status" value="1"/>
</dbReference>
<evidence type="ECO:0000256" key="2">
    <source>
        <dbReference type="ARBA" id="ARBA00008163"/>
    </source>
</evidence>
<evidence type="ECO:0000256" key="4">
    <source>
        <dbReference type="ARBA" id="ARBA00022692"/>
    </source>
</evidence>
<evidence type="ECO:0000256" key="1">
    <source>
        <dbReference type="ARBA" id="ARBA00004571"/>
    </source>
</evidence>